<name>A0ACC2DHK6_DIPCM</name>
<protein>
    <submittedName>
        <fullName evidence="1">Uncharacterized protein</fullName>
    </submittedName>
</protein>
<dbReference type="Proteomes" id="UP001162992">
    <property type="component" value="Chromosome 6"/>
</dbReference>
<gene>
    <name evidence="1" type="ORF">O6H91_06G106600</name>
</gene>
<keyword evidence="2" id="KW-1185">Reference proteome</keyword>
<evidence type="ECO:0000313" key="2">
    <source>
        <dbReference type="Proteomes" id="UP001162992"/>
    </source>
</evidence>
<organism evidence="1 2">
    <name type="scientific">Diphasiastrum complanatum</name>
    <name type="common">Issler's clubmoss</name>
    <name type="synonym">Lycopodium complanatum</name>
    <dbReference type="NCBI Taxonomy" id="34168"/>
    <lineage>
        <taxon>Eukaryota</taxon>
        <taxon>Viridiplantae</taxon>
        <taxon>Streptophyta</taxon>
        <taxon>Embryophyta</taxon>
        <taxon>Tracheophyta</taxon>
        <taxon>Lycopodiopsida</taxon>
        <taxon>Lycopodiales</taxon>
        <taxon>Lycopodiaceae</taxon>
        <taxon>Lycopodioideae</taxon>
        <taxon>Diphasiastrum</taxon>
    </lineage>
</organism>
<evidence type="ECO:0000313" key="1">
    <source>
        <dbReference type="EMBL" id="KAJ7553643.1"/>
    </source>
</evidence>
<accession>A0ACC2DHK6</accession>
<proteinExistence type="predicted"/>
<reference evidence="2" key="1">
    <citation type="journal article" date="2024" name="Proc. Natl. Acad. Sci. U.S.A.">
        <title>Extraordinary preservation of gene collinearity over three hundred million years revealed in homosporous lycophytes.</title>
        <authorList>
            <person name="Li C."/>
            <person name="Wickell D."/>
            <person name="Kuo L.Y."/>
            <person name="Chen X."/>
            <person name="Nie B."/>
            <person name="Liao X."/>
            <person name="Peng D."/>
            <person name="Ji J."/>
            <person name="Jenkins J."/>
            <person name="Williams M."/>
            <person name="Shu S."/>
            <person name="Plott C."/>
            <person name="Barry K."/>
            <person name="Rajasekar S."/>
            <person name="Grimwood J."/>
            <person name="Han X."/>
            <person name="Sun S."/>
            <person name="Hou Z."/>
            <person name="He W."/>
            <person name="Dai G."/>
            <person name="Sun C."/>
            <person name="Schmutz J."/>
            <person name="Leebens-Mack J.H."/>
            <person name="Li F.W."/>
            <person name="Wang L."/>
        </authorList>
    </citation>
    <scope>NUCLEOTIDE SEQUENCE [LARGE SCALE GENOMIC DNA]</scope>
    <source>
        <strain evidence="2">cv. PW_Plant_1</strain>
    </source>
</reference>
<dbReference type="EMBL" id="CM055097">
    <property type="protein sequence ID" value="KAJ7553643.1"/>
    <property type="molecule type" value="Genomic_DNA"/>
</dbReference>
<comment type="caution">
    <text evidence="1">The sequence shown here is derived from an EMBL/GenBank/DDBJ whole genome shotgun (WGS) entry which is preliminary data.</text>
</comment>
<sequence length="270" mass="30023">MLRLDQIVEDKRSIKLQLLLKAHSHEACTHTQRYENSERRQTIVFGQIQSHLDGHALVAKEEHRVQMKPSLHVHFQFAPEEYKENERTAERTVANESPSSSSSSSIGQGSDSSSCSSQRAATEENEVQSSLRSPLDHMSTLENSLPIKRGLSNFFRGKSRSFTSLADVSSVNDLAKPENPYAKKRKWFHGNGSDSRNKIGYPPICHSFSGSSRKSFPSKDRDTLTLFSTGSDSDDTTSEVSLAFAGLNGKQKRCGPLRSFSLSDLQESGQ</sequence>